<dbReference type="Gene3D" id="1.10.10.60">
    <property type="entry name" value="Homeodomain-like"/>
    <property type="match status" value="1"/>
</dbReference>
<dbReference type="SUPFAM" id="SSF46689">
    <property type="entry name" value="Homeodomain-like"/>
    <property type="match status" value="1"/>
</dbReference>
<keyword evidence="6" id="KW-1185">Reference proteome</keyword>
<evidence type="ECO:0000256" key="1">
    <source>
        <dbReference type="ARBA" id="ARBA00023015"/>
    </source>
</evidence>
<keyword evidence="2" id="KW-0238">DNA-binding</keyword>
<sequence length="61" mass="6964">MCSPCFICKLCKESYPEISNFTIEVISKMSGFHSKSAFNKAFKNIVGMTPSVYKKEKTLYK</sequence>
<dbReference type="RefSeq" id="WP_377716251.1">
    <property type="nucleotide sequence ID" value="NZ_JBHTJM010000009.1"/>
</dbReference>
<dbReference type="InterPro" id="IPR020449">
    <property type="entry name" value="Tscrpt_reg_AraC-type_HTH"/>
</dbReference>
<protein>
    <submittedName>
        <fullName evidence="5">Helix-turn-helix domain-containing protein</fullName>
    </submittedName>
</protein>
<comment type="caution">
    <text evidence="5">The sequence shown here is derived from an EMBL/GenBank/DDBJ whole genome shotgun (WGS) entry which is preliminary data.</text>
</comment>
<proteinExistence type="predicted"/>
<gene>
    <name evidence="5" type="ORF">ACFQ1O_11235</name>
</gene>
<organism evidence="5 6">
    <name type="scientific">Pseudofulvibacter geojedonensis</name>
    <dbReference type="NCBI Taxonomy" id="1123758"/>
    <lineage>
        <taxon>Bacteria</taxon>
        <taxon>Pseudomonadati</taxon>
        <taxon>Bacteroidota</taxon>
        <taxon>Flavobacteriia</taxon>
        <taxon>Flavobacteriales</taxon>
        <taxon>Flavobacteriaceae</taxon>
        <taxon>Pseudofulvibacter</taxon>
    </lineage>
</organism>
<dbReference type="PRINTS" id="PR00032">
    <property type="entry name" value="HTHARAC"/>
</dbReference>
<feature type="domain" description="HTH araC/xylS-type" evidence="4">
    <location>
        <begin position="19"/>
        <end position="56"/>
    </location>
</feature>
<dbReference type="Proteomes" id="UP001596997">
    <property type="component" value="Unassembled WGS sequence"/>
</dbReference>
<keyword evidence="1" id="KW-0805">Transcription regulation</keyword>
<dbReference type="InterPro" id="IPR018060">
    <property type="entry name" value="HTH_AraC"/>
</dbReference>
<evidence type="ECO:0000313" key="5">
    <source>
        <dbReference type="EMBL" id="MFD0964577.1"/>
    </source>
</evidence>
<evidence type="ECO:0000256" key="3">
    <source>
        <dbReference type="ARBA" id="ARBA00023163"/>
    </source>
</evidence>
<dbReference type="Pfam" id="PF00165">
    <property type="entry name" value="HTH_AraC"/>
    <property type="match status" value="1"/>
</dbReference>
<name>A0ABW3I4Z7_9FLAO</name>
<accession>A0ABW3I4Z7</accession>
<evidence type="ECO:0000259" key="4">
    <source>
        <dbReference type="PROSITE" id="PS01124"/>
    </source>
</evidence>
<dbReference type="EMBL" id="JBHTJM010000009">
    <property type="protein sequence ID" value="MFD0964577.1"/>
    <property type="molecule type" value="Genomic_DNA"/>
</dbReference>
<evidence type="ECO:0000256" key="2">
    <source>
        <dbReference type="ARBA" id="ARBA00023125"/>
    </source>
</evidence>
<dbReference type="InterPro" id="IPR009057">
    <property type="entry name" value="Homeodomain-like_sf"/>
</dbReference>
<reference evidence="6" key="1">
    <citation type="journal article" date="2019" name="Int. J. Syst. Evol. Microbiol.">
        <title>The Global Catalogue of Microorganisms (GCM) 10K type strain sequencing project: providing services to taxonomists for standard genome sequencing and annotation.</title>
        <authorList>
            <consortium name="The Broad Institute Genomics Platform"/>
            <consortium name="The Broad Institute Genome Sequencing Center for Infectious Disease"/>
            <person name="Wu L."/>
            <person name="Ma J."/>
        </authorList>
    </citation>
    <scope>NUCLEOTIDE SEQUENCE [LARGE SCALE GENOMIC DNA]</scope>
    <source>
        <strain evidence="6">CCUG 62114</strain>
    </source>
</reference>
<keyword evidence="3" id="KW-0804">Transcription</keyword>
<dbReference type="PROSITE" id="PS01124">
    <property type="entry name" value="HTH_ARAC_FAMILY_2"/>
    <property type="match status" value="1"/>
</dbReference>
<evidence type="ECO:0000313" key="6">
    <source>
        <dbReference type="Proteomes" id="UP001596997"/>
    </source>
</evidence>